<feature type="compositionally biased region" description="Polar residues" evidence="1">
    <location>
        <begin position="303"/>
        <end position="312"/>
    </location>
</feature>
<dbReference type="EMBL" id="CAJNOO010000061">
    <property type="protein sequence ID" value="CAF0778532.1"/>
    <property type="molecule type" value="Genomic_DNA"/>
</dbReference>
<feature type="region of interest" description="Disordered" evidence="1">
    <location>
        <begin position="1"/>
        <end position="21"/>
    </location>
</feature>
<feature type="compositionally biased region" description="Gly residues" evidence="1">
    <location>
        <begin position="410"/>
        <end position="428"/>
    </location>
</feature>
<organism evidence="2 3">
    <name type="scientific">Rotaria sordida</name>
    <dbReference type="NCBI Taxonomy" id="392033"/>
    <lineage>
        <taxon>Eukaryota</taxon>
        <taxon>Metazoa</taxon>
        <taxon>Spiralia</taxon>
        <taxon>Gnathifera</taxon>
        <taxon>Rotifera</taxon>
        <taxon>Eurotatoria</taxon>
        <taxon>Bdelloidea</taxon>
        <taxon>Philodinida</taxon>
        <taxon>Philodinidae</taxon>
        <taxon>Rotaria</taxon>
    </lineage>
</organism>
<dbReference type="AlphaFoldDB" id="A0A813RB63"/>
<dbReference type="OrthoDB" id="10055085at2759"/>
<feature type="compositionally biased region" description="Low complexity" evidence="1">
    <location>
        <begin position="283"/>
        <end position="298"/>
    </location>
</feature>
<feature type="compositionally biased region" description="Basic and acidic residues" evidence="1">
    <location>
        <begin position="1"/>
        <end position="11"/>
    </location>
</feature>
<name>A0A813RB63_9BILA</name>
<evidence type="ECO:0000313" key="3">
    <source>
        <dbReference type="Proteomes" id="UP000663882"/>
    </source>
</evidence>
<feature type="compositionally biased region" description="Polar residues" evidence="1">
    <location>
        <begin position="374"/>
        <end position="400"/>
    </location>
</feature>
<feature type="region of interest" description="Disordered" evidence="1">
    <location>
        <begin position="278"/>
        <end position="312"/>
    </location>
</feature>
<dbReference type="Proteomes" id="UP000663882">
    <property type="component" value="Unassembled WGS sequence"/>
</dbReference>
<reference evidence="2" key="1">
    <citation type="submission" date="2021-02" db="EMBL/GenBank/DDBJ databases">
        <authorList>
            <person name="Nowell W R."/>
        </authorList>
    </citation>
    <scope>NUCLEOTIDE SEQUENCE</scope>
</reference>
<gene>
    <name evidence="2" type="ORF">RFH988_LOCUS2761</name>
</gene>
<accession>A0A813RB63</accession>
<feature type="region of interest" description="Disordered" evidence="1">
    <location>
        <begin position="325"/>
        <end position="431"/>
    </location>
</feature>
<protein>
    <submittedName>
        <fullName evidence="2">Uncharacterized protein</fullName>
    </submittedName>
</protein>
<proteinExistence type="predicted"/>
<evidence type="ECO:0000256" key="1">
    <source>
        <dbReference type="SAM" id="MobiDB-lite"/>
    </source>
</evidence>
<evidence type="ECO:0000313" key="2">
    <source>
        <dbReference type="EMBL" id="CAF0778532.1"/>
    </source>
</evidence>
<comment type="caution">
    <text evidence="2">The sequence shown here is derived from an EMBL/GenBank/DDBJ whole genome shotgun (WGS) entry which is preliminary data.</text>
</comment>
<sequence>MPGCPHDDEYSSKPPPGFTDDNLTLKRVQLNDLLEQVIDKYRHDPQFIEQQSKETDLLISVAQFILLSSPISSDDKRNFLNNIVKIGQDLLIDENQVNNNEQISSSINSNSQLNDDKDIPIATLSLNTIKNDTDGDFSLDDLANEFLQNESSPSSVNEKSITSIEFEEHDLTLDNLSKDYTSSSPSNESILIKSPLESILFSNRLSSQDAADDAACIWKEESSSFGQIFCGKTTESQPLVSKRISTCLFDRSLYERVTHLINLLPKQCIRNAVQQLSIRQNGQQQHRPPRTNNNNRRPPQYRPTFQQNSSQVHSLQYFPTAQNSRQYSNQQGNPGGYFADRRPQQQNRYPPPSSSAQYTGNQQQQQQQSRHGPKNNSYGNGYQSQTKKSQTNNQQASNDYYHQRGTKKPSGGGGGDGGSGGGDGGSGGSSKYLSFSILFYCSFI</sequence>